<organism evidence="6 7">
    <name type="scientific">OM182 bacterium MED-G24</name>
    <dbReference type="NCBI Taxonomy" id="1986255"/>
    <lineage>
        <taxon>Bacteria</taxon>
        <taxon>Pseudomonadati</taxon>
        <taxon>Pseudomonadota</taxon>
        <taxon>Gammaproteobacteria</taxon>
        <taxon>OMG group</taxon>
        <taxon>OM182 clade</taxon>
    </lineage>
</organism>
<dbReference type="Pfam" id="PF00884">
    <property type="entry name" value="Sulfatase"/>
    <property type="match status" value="1"/>
</dbReference>
<evidence type="ECO:0000313" key="6">
    <source>
        <dbReference type="EMBL" id="PDH37728.1"/>
    </source>
</evidence>
<dbReference type="AlphaFoldDB" id="A0A2A5WN81"/>
<sequence length="558" mass="62189">MHTPTSEPKTMLRLKRFLFLRLCLVVVLVLNAASGFAAGKPNIIFIFADDLGYNHLSSYGAPKIKTPVLDQMAAEGIRFTDFYAAASVCTPSRYALLTGRYPHRAKDRAMLRWIEPPHETGGMSDSEITVAEKLQELGYATAVIGKWHLGDSEKYFPMKHGFDYWWGLANNAYHRAYDKGLPMYENNTIAIQPVDLARLTRSYTEKAIGFIEQNVAADKPFFLYLPHTYPHGPLHCSPEFCGTSAGGLIGDTIEEIDWSTGQILAKLKELGIDSNTLVIFTSDNGPSPRQSDGAYPLRNVKASVYEGGIRVPAIARWPGNIKGKRVESAPAIMMDWFPTFMALAGGEMPTDRPHDGRDISPVLLGTGARADSQFYANYIDPWTDDVILPVYEIMEHRSGVWKYVALNDGELYNLEADISETTNLKDAHPKIYNRLKNEYDFFTQSIANAPAPGDIDGDGMPDKWEVANGLDPTYTIDAYLDPDGNGKTAYEEYAGSATPKWVTVSTPLVPVAPEYFERLRELQQQAMSTCVVKGCTGKSCFTKECHQRIMDRIKDFKP</sequence>
<proteinExistence type="inferred from homology"/>
<dbReference type="PANTHER" id="PTHR42693:SF53">
    <property type="entry name" value="ENDO-4-O-SULFATASE"/>
    <property type="match status" value="1"/>
</dbReference>
<dbReference type="EMBL" id="NTKD01000045">
    <property type="protein sequence ID" value="PDH37728.1"/>
    <property type="molecule type" value="Genomic_DNA"/>
</dbReference>
<dbReference type="InterPro" id="IPR050738">
    <property type="entry name" value="Sulfatase"/>
</dbReference>
<dbReference type="Gene3D" id="3.30.1120.10">
    <property type="match status" value="1"/>
</dbReference>
<keyword evidence="4" id="KW-0106">Calcium</keyword>
<comment type="caution">
    <text evidence="6">The sequence shown here is derived from an EMBL/GenBank/DDBJ whole genome shotgun (WGS) entry which is preliminary data.</text>
</comment>
<dbReference type="InterPro" id="IPR000917">
    <property type="entry name" value="Sulfatase_N"/>
</dbReference>
<reference evidence="6 7" key="1">
    <citation type="submission" date="2017-08" db="EMBL/GenBank/DDBJ databases">
        <title>Fine stratification of microbial communities through a metagenomic profile of the photic zone.</title>
        <authorList>
            <person name="Haro-Moreno J.M."/>
            <person name="Lopez-Perez M."/>
            <person name="De La Torre J."/>
            <person name="Picazo A."/>
            <person name="Camacho A."/>
            <person name="Rodriguez-Valera F."/>
        </authorList>
    </citation>
    <scope>NUCLEOTIDE SEQUENCE [LARGE SCALE GENOMIC DNA]</scope>
    <source>
        <strain evidence="6">MED-G24</strain>
    </source>
</reference>
<name>A0A2A5WN81_9GAMM</name>
<evidence type="ECO:0000256" key="3">
    <source>
        <dbReference type="ARBA" id="ARBA00022801"/>
    </source>
</evidence>
<dbReference type="CDD" id="cd16026">
    <property type="entry name" value="GALNS_like"/>
    <property type="match status" value="1"/>
</dbReference>
<keyword evidence="3" id="KW-0378">Hydrolase</keyword>
<accession>A0A2A5WN81</accession>
<evidence type="ECO:0000256" key="4">
    <source>
        <dbReference type="ARBA" id="ARBA00022837"/>
    </source>
</evidence>
<comment type="similarity">
    <text evidence="1">Belongs to the sulfatase family.</text>
</comment>
<evidence type="ECO:0000256" key="2">
    <source>
        <dbReference type="ARBA" id="ARBA00022723"/>
    </source>
</evidence>
<dbReference type="GO" id="GO:0004065">
    <property type="term" value="F:arylsulfatase activity"/>
    <property type="evidence" value="ECO:0007669"/>
    <property type="project" value="TreeGrafter"/>
</dbReference>
<dbReference type="Proteomes" id="UP000219327">
    <property type="component" value="Unassembled WGS sequence"/>
</dbReference>
<dbReference type="InterPro" id="IPR017850">
    <property type="entry name" value="Alkaline_phosphatase_core_sf"/>
</dbReference>
<dbReference type="InterPro" id="IPR024607">
    <property type="entry name" value="Sulfatase_CS"/>
</dbReference>
<protein>
    <recommendedName>
        <fullName evidence="5">Sulfatase N-terminal domain-containing protein</fullName>
    </recommendedName>
</protein>
<dbReference type="PROSITE" id="PS00523">
    <property type="entry name" value="SULFATASE_1"/>
    <property type="match status" value="1"/>
</dbReference>
<dbReference type="Gene3D" id="3.40.720.10">
    <property type="entry name" value="Alkaline Phosphatase, subunit A"/>
    <property type="match status" value="1"/>
</dbReference>
<gene>
    <name evidence="6" type="ORF">CNE99_07905</name>
</gene>
<evidence type="ECO:0000259" key="5">
    <source>
        <dbReference type="Pfam" id="PF00884"/>
    </source>
</evidence>
<dbReference type="PROSITE" id="PS00149">
    <property type="entry name" value="SULFATASE_2"/>
    <property type="match status" value="1"/>
</dbReference>
<dbReference type="PANTHER" id="PTHR42693">
    <property type="entry name" value="ARYLSULFATASE FAMILY MEMBER"/>
    <property type="match status" value="1"/>
</dbReference>
<feature type="domain" description="Sulfatase N-terminal" evidence="5">
    <location>
        <begin position="41"/>
        <end position="345"/>
    </location>
</feature>
<evidence type="ECO:0000256" key="1">
    <source>
        <dbReference type="ARBA" id="ARBA00008779"/>
    </source>
</evidence>
<dbReference type="GO" id="GO:0046872">
    <property type="term" value="F:metal ion binding"/>
    <property type="evidence" value="ECO:0007669"/>
    <property type="project" value="UniProtKB-KW"/>
</dbReference>
<keyword evidence="2" id="KW-0479">Metal-binding</keyword>
<dbReference type="SUPFAM" id="SSF53649">
    <property type="entry name" value="Alkaline phosphatase-like"/>
    <property type="match status" value="1"/>
</dbReference>
<evidence type="ECO:0000313" key="7">
    <source>
        <dbReference type="Proteomes" id="UP000219327"/>
    </source>
</evidence>